<name>A0A653EMK9_9MYCO</name>
<proteinExistence type="predicted"/>
<evidence type="ECO:0000313" key="1">
    <source>
        <dbReference type="EMBL" id="VTO98749.1"/>
    </source>
</evidence>
<organism evidence="1">
    <name type="scientific">Mycobacterium riyadhense</name>
    <dbReference type="NCBI Taxonomy" id="486698"/>
    <lineage>
        <taxon>Bacteria</taxon>
        <taxon>Bacillati</taxon>
        <taxon>Actinomycetota</taxon>
        <taxon>Actinomycetes</taxon>
        <taxon>Mycobacteriales</taxon>
        <taxon>Mycobacteriaceae</taxon>
        <taxon>Mycobacterium</taxon>
    </lineage>
</organism>
<reference evidence="1" key="1">
    <citation type="submission" date="2019-05" db="EMBL/GenBank/DDBJ databases">
        <authorList>
            <person name="Naeem R."/>
            <person name="Antony C."/>
            <person name="Guan Q."/>
        </authorList>
    </citation>
    <scope>NUCLEOTIDE SEQUENCE</scope>
    <source>
        <strain evidence="1">2</strain>
    </source>
</reference>
<sequence>MCPCLEVATHCVVLVHRSGRFSPGIASLCCVTVGNSVRQALDHWARQDWDTAVFHACDAVNGTAKKRYPQQGIATRFRRTIRDGLDMFHVMAAPGVDFEKTRFPIAVKSDLPDSRPDIADVLWGIHRRSHGHDDELPNGFELTRHGSRDAKLSIWRDGKIQLPAATGLGLLAIAVFAPENKGEPIPINYKLSWYQHDFQISGWWGWQDHFREIISSAQFSQVVVDFDKRWDSWTPL</sequence>
<accession>A0A653EMK9</accession>
<gene>
    <name evidence="1" type="ORF">BIN_B_02675</name>
</gene>
<dbReference type="EMBL" id="LR589087">
    <property type="protein sequence ID" value="VTO98749.1"/>
    <property type="molecule type" value="Genomic_DNA"/>
</dbReference>
<protein>
    <submittedName>
        <fullName evidence="1">Uncharacterized protein</fullName>
    </submittedName>
</protein>
<dbReference type="AlphaFoldDB" id="A0A653EMK9"/>